<keyword evidence="2" id="KW-0479">Metal-binding</keyword>
<evidence type="ECO:0000313" key="11">
    <source>
        <dbReference type="EMBL" id="KAJ8891226.1"/>
    </source>
</evidence>
<dbReference type="InterPro" id="IPR052035">
    <property type="entry name" value="ZnF_BED_domain_contain"/>
</dbReference>
<dbReference type="SUPFAM" id="SSF53098">
    <property type="entry name" value="Ribonuclease H-like"/>
    <property type="match status" value="1"/>
</dbReference>
<dbReference type="PANTHER" id="PTHR46481:SF10">
    <property type="entry name" value="ZINC FINGER BED DOMAIN-CONTAINING PROTEIN 39"/>
    <property type="match status" value="1"/>
</dbReference>
<protein>
    <recommendedName>
        <fullName evidence="10">BED-type domain-containing protein</fullName>
    </recommendedName>
</protein>
<keyword evidence="8" id="KW-0539">Nucleus</keyword>
<keyword evidence="4" id="KW-0862">Zinc</keyword>
<dbReference type="Proteomes" id="UP001159363">
    <property type="component" value="Chromosome 3"/>
</dbReference>
<organism evidence="11 12">
    <name type="scientific">Dryococelus australis</name>
    <dbReference type="NCBI Taxonomy" id="614101"/>
    <lineage>
        <taxon>Eukaryota</taxon>
        <taxon>Metazoa</taxon>
        <taxon>Ecdysozoa</taxon>
        <taxon>Arthropoda</taxon>
        <taxon>Hexapoda</taxon>
        <taxon>Insecta</taxon>
        <taxon>Pterygota</taxon>
        <taxon>Neoptera</taxon>
        <taxon>Polyneoptera</taxon>
        <taxon>Phasmatodea</taxon>
        <taxon>Verophasmatodea</taxon>
        <taxon>Anareolatae</taxon>
        <taxon>Phasmatidae</taxon>
        <taxon>Eurycanthinae</taxon>
        <taxon>Dryococelus</taxon>
    </lineage>
</organism>
<evidence type="ECO:0000259" key="10">
    <source>
        <dbReference type="PROSITE" id="PS50808"/>
    </source>
</evidence>
<comment type="subcellular location">
    <subcellularLocation>
        <location evidence="1">Nucleus</location>
    </subcellularLocation>
</comment>
<sequence length="548" mass="62537">MSPRRTSDIWNHFGEVPGEQKPRCCYCSQEISFVSWSIGNLRRHMKNRHPRVNFSRVEVVSARFDDQQHGDVNYIQGKASSTKNQTDITNFVTINKPLPVKRSTQIDKQLVRMVVEGYQPFSLVEDEEFKNFVHMFSPGYHLPTRKTLSTSLIPRLYLSVREQVTLKMNEASAVCMTTDNWTSINNKSFVAETVHFVDRESKLSTILLDCISFNERRTAENLNAQLRSIAEEWGIDNKIVVVVTDNAPNINLIVQSSWQTISAIEKIKTIVEFFKRSSSALAKLKSTQEQMGLLFLKLIHDVLTHWNLTYDMMSRILKIKAAVISTLAIVNPELNVLTVTEWDILQRAAEVLHIFSEVTTEISAEKSFYKSMCGHVTECSVSGQAASTRGKQLKKCLKDCESNELYAQTKLLDPRFKNSASPTMASMKQHTHIVATASHSQSSLWKSFDMTVQKLTQCDPTAAAIVETGKYMQEPLLNRHGNPLVWWCDRKCLYPRLYELVQRRLCIIPTSLPCERIFPKAGQTLTERRNCPSSSKTSELLFLHSNMK</sequence>
<gene>
    <name evidence="11" type="ORF">PR048_010741</name>
</gene>
<evidence type="ECO:0000256" key="1">
    <source>
        <dbReference type="ARBA" id="ARBA00004123"/>
    </source>
</evidence>
<evidence type="ECO:0000256" key="7">
    <source>
        <dbReference type="ARBA" id="ARBA00023163"/>
    </source>
</evidence>
<evidence type="ECO:0000256" key="5">
    <source>
        <dbReference type="ARBA" id="ARBA00023015"/>
    </source>
</evidence>
<evidence type="ECO:0000256" key="6">
    <source>
        <dbReference type="ARBA" id="ARBA00023125"/>
    </source>
</evidence>
<dbReference type="EMBL" id="JARBHB010000003">
    <property type="protein sequence ID" value="KAJ8891226.1"/>
    <property type="molecule type" value="Genomic_DNA"/>
</dbReference>
<reference evidence="11 12" key="1">
    <citation type="submission" date="2023-02" db="EMBL/GenBank/DDBJ databases">
        <title>LHISI_Scaffold_Assembly.</title>
        <authorList>
            <person name="Stuart O.P."/>
            <person name="Cleave R."/>
            <person name="Magrath M.J.L."/>
            <person name="Mikheyev A.S."/>
        </authorList>
    </citation>
    <scope>NUCLEOTIDE SEQUENCE [LARGE SCALE GENOMIC DNA]</scope>
    <source>
        <strain evidence="11">Daus_M_001</strain>
        <tissue evidence="11">Leg muscle</tissue>
    </source>
</reference>
<name>A0ABQ9I3L1_9NEOP</name>
<keyword evidence="6" id="KW-0238">DNA-binding</keyword>
<dbReference type="SUPFAM" id="SSF140996">
    <property type="entry name" value="Hermes dimerisation domain"/>
    <property type="match status" value="1"/>
</dbReference>
<keyword evidence="5" id="KW-0805">Transcription regulation</keyword>
<feature type="domain" description="BED-type" evidence="10">
    <location>
        <begin position="4"/>
        <end position="56"/>
    </location>
</feature>
<dbReference type="SUPFAM" id="SSF57667">
    <property type="entry name" value="beta-beta-alpha zinc fingers"/>
    <property type="match status" value="1"/>
</dbReference>
<keyword evidence="3 9" id="KW-0863">Zinc-finger</keyword>
<dbReference type="InterPro" id="IPR008906">
    <property type="entry name" value="HATC_C_dom"/>
</dbReference>
<evidence type="ECO:0000256" key="8">
    <source>
        <dbReference type="ARBA" id="ARBA00023242"/>
    </source>
</evidence>
<dbReference type="SMART" id="SM00614">
    <property type="entry name" value="ZnF_BED"/>
    <property type="match status" value="1"/>
</dbReference>
<evidence type="ECO:0000256" key="4">
    <source>
        <dbReference type="ARBA" id="ARBA00022833"/>
    </source>
</evidence>
<proteinExistence type="predicted"/>
<dbReference type="PANTHER" id="PTHR46481">
    <property type="entry name" value="ZINC FINGER BED DOMAIN-CONTAINING PROTEIN 4"/>
    <property type="match status" value="1"/>
</dbReference>
<dbReference type="PROSITE" id="PS50808">
    <property type="entry name" value="ZF_BED"/>
    <property type="match status" value="1"/>
</dbReference>
<keyword evidence="12" id="KW-1185">Reference proteome</keyword>
<evidence type="ECO:0000256" key="2">
    <source>
        <dbReference type="ARBA" id="ARBA00022723"/>
    </source>
</evidence>
<dbReference type="Pfam" id="PF02892">
    <property type="entry name" value="zf-BED"/>
    <property type="match status" value="1"/>
</dbReference>
<accession>A0ABQ9I3L1</accession>
<evidence type="ECO:0000256" key="9">
    <source>
        <dbReference type="PROSITE-ProRule" id="PRU00027"/>
    </source>
</evidence>
<evidence type="ECO:0000313" key="12">
    <source>
        <dbReference type="Proteomes" id="UP001159363"/>
    </source>
</evidence>
<dbReference type="InterPro" id="IPR036236">
    <property type="entry name" value="Znf_C2H2_sf"/>
</dbReference>
<evidence type="ECO:0000256" key="3">
    <source>
        <dbReference type="ARBA" id="ARBA00022771"/>
    </source>
</evidence>
<comment type="caution">
    <text evidence="11">The sequence shown here is derived from an EMBL/GenBank/DDBJ whole genome shotgun (WGS) entry which is preliminary data.</text>
</comment>
<keyword evidence="7" id="KW-0804">Transcription</keyword>
<dbReference type="InterPro" id="IPR012337">
    <property type="entry name" value="RNaseH-like_sf"/>
</dbReference>
<dbReference type="Pfam" id="PF05699">
    <property type="entry name" value="Dimer_Tnp_hAT"/>
    <property type="match status" value="1"/>
</dbReference>
<dbReference type="InterPro" id="IPR003656">
    <property type="entry name" value="Znf_BED"/>
</dbReference>